<name>A0ABU6SZE6_9FABA</name>
<reference evidence="1 2" key="1">
    <citation type="journal article" date="2023" name="Plants (Basel)">
        <title>Bridging the Gap: Combining Genomics and Transcriptomics Approaches to Understand Stylosanthes scabra, an Orphan Legume from the Brazilian Caatinga.</title>
        <authorList>
            <person name="Ferreira-Neto J.R.C."/>
            <person name="da Silva M.D."/>
            <person name="Binneck E."/>
            <person name="de Melo N.F."/>
            <person name="da Silva R.H."/>
            <person name="de Melo A.L.T.M."/>
            <person name="Pandolfi V."/>
            <person name="Bustamante F.O."/>
            <person name="Brasileiro-Vidal A.C."/>
            <person name="Benko-Iseppon A.M."/>
        </authorList>
    </citation>
    <scope>NUCLEOTIDE SEQUENCE [LARGE SCALE GENOMIC DNA]</scope>
    <source>
        <tissue evidence="1">Leaves</tissue>
    </source>
</reference>
<organism evidence="1 2">
    <name type="scientific">Stylosanthes scabra</name>
    <dbReference type="NCBI Taxonomy" id="79078"/>
    <lineage>
        <taxon>Eukaryota</taxon>
        <taxon>Viridiplantae</taxon>
        <taxon>Streptophyta</taxon>
        <taxon>Embryophyta</taxon>
        <taxon>Tracheophyta</taxon>
        <taxon>Spermatophyta</taxon>
        <taxon>Magnoliopsida</taxon>
        <taxon>eudicotyledons</taxon>
        <taxon>Gunneridae</taxon>
        <taxon>Pentapetalae</taxon>
        <taxon>rosids</taxon>
        <taxon>fabids</taxon>
        <taxon>Fabales</taxon>
        <taxon>Fabaceae</taxon>
        <taxon>Papilionoideae</taxon>
        <taxon>50 kb inversion clade</taxon>
        <taxon>dalbergioids sensu lato</taxon>
        <taxon>Dalbergieae</taxon>
        <taxon>Pterocarpus clade</taxon>
        <taxon>Stylosanthes</taxon>
    </lineage>
</organism>
<accession>A0ABU6SZE6</accession>
<proteinExistence type="predicted"/>
<keyword evidence="2" id="KW-1185">Reference proteome</keyword>
<feature type="non-terminal residue" evidence="1">
    <location>
        <position position="137"/>
    </location>
</feature>
<gene>
    <name evidence="1" type="ORF">PIB30_107507</name>
</gene>
<dbReference type="EMBL" id="JASCZI010065019">
    <property type="protein sequence ID" value="MED6141847.1"/>
    <property type="molecule type" value="Genomic_DNA"/>
</dbReference>
<evidence type="ECO:0000313" key="2">
    <source>
        <dbReference type="Proteomes" id="UP001341840"/>
    </source>
</evidence>
<feature type="non-terminal residue" evidence="1">
    <location>
        <position position="1"/>
    </location>
</feature>
<protein>
    <submittedName>
        <fullName evidence="1">Uncharacterized protein</fullName>
    </submittedName>
</protein>
<evidence type="ECO:0000313" key="1">
    <source>
        <dbReference type="EMBL" id="MED6141847.1"/>
    </source>
</evidence>
<dbReference type="Proteomes" id="UP001341840">
    <property type="component" value="Unassembled WGS sequence"/>
</dbReference>
<comment type="caution">
    <text evidence="1">The sequence shown here is derived from an EMBL/GenBank/DDBJ whole genome shotgun (WGS) entry which is preliminary data.</text>
</comment>
<sequence length="137" mass="15790">GLFEFQGPRTFALDELPRTYGIQPPFDDGSSGEHQWNLHCSQLNQRVCKCVLFVIKTDSKVVCAILRGIKLGSYWVWTEHGETDETSVNRNEPTTNRDQGQSRVFATIRNHAEDVNREDNYERYNEMIHDVVGVDNM</sequence>